<name>A0ABZ2QWZ4_9ACTN</name>
<evidence type="ECO:0000256" key="3">
    <source>
        <dbReference type="ARBA" id="ARBA00022679"/>
    </source>
</evidence>
<keyword evidence="4" id="KW-0949">S-adenosyl-L-methionine</keyword>
<proteinExistence type="predicted"/>
<dbReference type="NCBIfam" id="TIGR03704">
    <property type="entry name" value="PrmC_rel_meth"/>
    <property type="match status" value="1"/>
</dbReference>
<dbReference type="PANTHER" id="PTHR18895">
    <property type="entry name" value="HEMK METHYLTRANSFERASE"/>
    <property type="match status" value="1"/>
</dbReference>
<dbReference type="PANTHER" id="PTHR18895:SF74">
    <property type="entry name" value="MTRF1L RELEASE FACTOR GLUTAMINE METHYLTRANSFERASE"/>
    <property type="match status" value="1"/>
</dbReference>
<dbReference type="RefSeq" id="WP_407287514.1">
    <property type="nucleotide sequence ID" value="NZ_CP147982.1"/>
</dbReference>
<dbReference type="Proteomes" id="UP001626628">
    <property type="component" value="Chromosome"/>
</dbReference>
<dbReference type="InterPro" id="IPR004556">
    <property type="entry name" value="HemK-like"/>
</dbReference>
<gene>
    <name evidence="7" type="ORF">WAB15_24085</name>
</gene>
<keyword evidence="2" id="KW-0489">Methyltransferase</keyword>
<reference evidence="7 8" key="1">
    <citation type="submission" date="2024-03" db="EMBL/GenBank/DDBJ databases">
        <title>The complete genome of Streptomyces sirii sp.nov.</title>
        <authorList>
            <person name="Zakalyukina Y.V."/>
            <person name="Belik A.R."/>
            <person name="Biryukov M.V."/>
            <person name="Baturina O.A."/>
            <person name="Kabilov M.R."/>
        </authorList>
    </citation>
    <scope>NUCLEOTIDE SEQUENCE [LARGE SCALE GENOMIC DNA]</scope>
    <source>
        <strain evidence="7 8">BP-8</strain>
    </source>
</reference>
<dbReference type="InterPro" id="IPR007848">
    <property type="entry name" value="Small_mtfrase_dom"/>
</dbReference>
<dbReference type="SUPFAM" id="SSF53335">
    <property type="entry name" value="S-adenosyl-L-methionine-dependent methyltransferases"/>
    <property type="match status" value="1"/>
</dbReference>
<keyword evidence="3" id="KW-0808">Transferase</keyword>
<evidence type="ECO:0000313" key="7">
    <source>
        <dbReference type="EMBL" id="WXK78814.1"/>
    </source>
</evidence>
<accession>A0ABZ2QWZ4</accession>
<dbReference type="InterPro" id="IPR022446">
    <property type="entry name" value="MeTrfrase_put"/>
</dbReference>
<keyword evidence="8" id="KW-1185">Reference proteome</keyword>
<dbReference type="CDD" id="cd02440">
    <property type="entry name" value="AdoMet_MTases"/>
    <property type="match status" value="1"/>
</dbReference>
<organism evidence="7 8">
    <name type="scientific">Streptomyces sirii</name>
    <dbReference type="NCBI Taxonomy" id="3127701"/>
    <lineage>
        <taxon>Bacteria</taxon>
        <taxon>Bacillati</taxon>
        <taxon>Actinomycetota</taxon>
        <taxon>Actinomycetes</taxon>
        <taxon>Kitasatosporales</taxon>
        <taxon>Streptomycetaceae</taxon>
        <taxon>Streptomyces</taxon>
    </lineage>
</organism>
<comment type="catalytic activity">
    <reaction evidence="5">
        <text>L-glutaminyl-[peptide chain release factor] + S-adenosyl-L-methionine = N(5)-methyl-L-glutaminyl-[peptide chain release factor] + S-adenosyl-L-homocysteine + H(+)</text>
        <dbReference type="Rhea" id="RHEA:42896"/>
        <dbReference type="Rhea" id="RHEA-COMP:10271"/>
        <dbReference type="Rhea" id="RHEA-COMP:10272"/>
        <dbReference type="ChEBI" id="CHEBI:15378"/>
        <dbReference type="ChEBI" id="CHEBI:30011"/>
        <dbReference type="ChEBI" id="CHEBI:57856"/>
        <dbReference type="ChEBI" id="CHEBI:59789"/>
        <dbReference type="ChEBI" id="CHEBI:61891"/>
        <dbReference type="EC" id="2.1.1.297"/>
    </reaction>
</comment>
<feature type="domain" description="Methyltransferase small" evidence="6">
    <location>
        <begin position="120"/>
        <end position="195"/>
    </location>
</feature>
<protein>
    <recommendedName>
        <fullName evidence="1">peptide chain release factor N(5)-glutamine methyltransferase</fullName>
        <ecNumber evidence="1">2.1.1.297</ecNumber>
    </recommendedName>
</protein>
<dbReference type="Pfam" id="PF05175">
    <property type="entry name" value="MTS"/>
    <property type="match status" value="1"/>
</dbReference>
<dbReference type="NCBIfam" id="TIGR00536">
    <property type="entry name" value="hemK_fam"/>
    <property type="match status" value="1"/>
</dbReference>
<evidence type="ECO:0000259" key="6">
    <source>
        <dbReference type="Pfam" id="PF05175"/>
    </source>
</evidence>
<evidence type="ECO:0000256" key="4">
    <source>
        <dbReference type="ARBA" id="ARBA00022691"/>
    </source>
</evidence>
<dbReference type="EC" id="2.1.1.297" evidence="1"/>
<evidence type="ECO:0000256" key="1">
    <source>
        <dbReference type="ARBA" id="ARBA00012771"/>
    </source>
</evidence>
<dbReference type="InterPro" id="IPR050320">
    <property type="entry name" value="N5-glutamine_MTase"/>
</dbReference>
<dbReference type="Gene3D" id="3.40.50.150">
    <property type="entry name" value="Vaccinia Virus protein VP39"/>
    <property type="match status" value="1"/>
</dbReference>
<evidence type="ECO:0000256" key="5">
    <source>
        <dbReference type="ARBA" id="ARBA00048391"/>
    </source>
</evidence>
<sequence length="295" mass="31401">MSSSQKSLPEQSSPLALGPCAPLPRPTVVARLRAAGCVFAEDEAELLVSAARTPDELAVMVEQRVIGLPLEHVVGWAEFRGLRVAVDPGVFVPRRRTEFLVGRAVDLGRRAAKRTRRPTVAVDLCCGSGAVGAALAADLERVELYAADIEPAAVRCARRNVAATGGAVYQGDLFDPLPAALRGRIDILVANVPYVPSDEVGLLPPEARDHEPLVALDGGADGLDVLRRVTATAPRWLAPGGHLLVETSERQAPRAVEAFTRNGLLARVETSDELYATIVIGTRPDRRQEPSPGTP</sequence>
<evidence type="ECO:0000313" key="8">
    <source>
        <dbReference type="Proteomes" id="UP001626628"/>
    </source>
</evidence>
<evidence type="ECO:0000256" key="2">
    <source>
        <dbReference type="ARBA" id="ARBA00022603"/>
    </source>
</evidence>
<dbReference type="InterPro" id="IPR029063">
    <property type="entry name" value="SAM-dependent_MTases_sf"/>
</dbReference>
<dbReference type="EMBL" id="CP147982">
    <property type="protein sequence ID" value="WXK78814.1"/>
    <property type="molecule type" value="Genomic_DNA"/>
</dbReference>